<dbReference type="InterPro" id="IPR003593">
    <property type="entry name" value="AAA+_ATPase"/>
</dbReference>
<dbReference type="PANTHER" id="PTHR19211:SF96">
    <property type="entry name" value="ATP-BINDING PROTEIN YBIT-RELATED"/>
    <property type="match status" value="1"/>
</dbReference>
<dbReference type="Proteomes" id="UP000001011">
    <property type="component" value="Chromosome"/>
</dbReference>
<accession>Q66C98</accession>
<evidence type="ECO:0000313" key="7">
    <source>
        <dbReference type="EMBL" id="CAH20747.1"/>
    </source>
</evidence>
<evidence type="ECO:0000256" key="5">
    <source>
        <dbReference type="ARBA" id="ARBA00074044"/>
    </source>
</evidence>
<gene>
    <name evidence="7" type="primary">ybiT</name>
    <name evidence="7" type="ordered locus">YPTB1508</name>
</gene>
<dbReference type="Pfam" id="PF00005">
    <property type="entry name" value="ABC_tran"/>
    <property type="match status" value="2"/>
</dbReference>
<evidence type="ECO:0000256" key="3">
    <source>
        <dbReference type="ARBA" id="ARBA00022840"/>
    </source>
</evidence>
<dbReference type="KEGG" id="yps:YPTB1508"/>
<dbReference type="SMART" id="SM00382">
    <property type="entry name" value="AAA"/>
    <property type="match status" value="2"/>
</dbReference>
<dbReference type="InterPro" id="IPR032781">
    <property type="entry name" value="ABC_tran_Xtn"/>
</dbReference>
<dbReference type="CDD" id="cd03221">
    <property type="entry name" value="ABCF_EF-3"/>
    <property type="match status" value="2"/>
</dbReference>
<dbReference type="AlphaFoldDB" id="Q66C98"/>
<evidence type="ECO:0000259" key="6">
    <source>
        <dbReference type="PROSITE" id="PS50893"/>
    </source>
</evidence>
<dbReference type="PROSITE" id="PS50893">
    <property type="entry name" value="ABC_TRANSPORTER_2"/>
    <property type="match status" value="2"/>
</dbReference>
<feature type="domain" description="ABC transporter" evidence="6">
    <location>
        <begin position="376"/>
        <end position="585"/>
    </location>
</feature>
<dbReference type="PANTHER" id="PTHR19211">
    <property type="entry name" value="ATP-BINDING TRANSPORT PROTEIN-RELATED"/>
    <property type="match status" value="1"/>
</dbReference>
<evidence type="ECO:0000256" key="1">
    <source>
        <dbReference type="ARBA" id="ARBA00022737"/>
    </source>
</evidence>
<feature type="domain" description="ABC transporter" evidence="6">
    <location>
        <begin position="58"/>
        <end position="308"/>
    </location>
</feature>
<comment type="similarity">
    <text evidence="4">Belongs to the ABC transporter superfamily. ABCF family. YbiT subfamily.</text>
</comment>
<name>Q66C98_YERPS</name>
<dbReference type="FunFam" id="3.40.50.300:FF:000070">
    <property type="entry name" value="Putative ABC transporter ATP-binding component"/>
    <property type="match status" value="1"/>
</dbReference>
<dbReference type="InterPro" id="IPR027417">
    <property type="entry name" value="P-loop_NTPase"/>
</dbReference>
<proteinExistence type="inferred from homology"/>
<reference evidence="7 8" key="1">
    <citation type="journal article" date="2004" name="Proc. Natl. Acad. Sci. U.S.A.">
        <title>Insights into the evolution of Yersinia pestis through whole-genome comparison with Yersinia pseudotuberculosis.</title>
        <authorList>
            <person name="Chain P.S.G."/>
            <person name="Carniel E."/>
            <person name="Larimer F.W."/>
            <person name="Lamerdin J."/>
            <person name="Stoutland P.O."/>
            <person name="Regala W.M."/>
            <person name="Georgescu A.M."/>
            <person name="Vergez L.M."/>
            <person name="Land M.L."/>
            <person name="Motin V.L."/>
            <person name="Brubaker R.R."/>
            <person name="Fowler J."/>
            <person name="Hinnebusch J."/>
            <person name="Marceau M."/>
            <person name="Medigue C."/>
            <person name="Simonet M."/>
            <person name="Chenal-Francisque V."/>
            <person name="Souza B."/>
            <person name="Dacheux D."/>
            <person name="Elliott J.M."/>
            <person name="Derbise A."/>
            <person name="Hauser L.J."/>
            <person name="Garcia E."/>
        </authorList>
    </citation>
    <scope>NUCLEOTIDE SEQUENCE [LARGE SCALE GENOMIC DNA]</scope>
    <source>
        <strain evidence="8">IP32953</strain>
    </source>
</reference>
<protein>
    <recommendedName>
        <fullName evidence="5">Probable ATP-binding protein YbiT</fullName>
    </recommendedName>
</protein>
<dbReference type="Gene3D" id="3.40.50.300">
    <property type="entry name" value="P-loop containing nucleotide triphosphate hydrolases"/>
    <property type="match status" value="2"/>
</dbReference>
<dbReference type="GO" id="GO:0005524">
    <property type="term" value="F:ATP binding"/>
    <property type="evidence" value="ECO:0007669"/>
    <property type="project" value="UniProtKB-KW"/>
</dbReference>
<organism evidence="7 8">
    <name type="scientific">Yersinia pseudotuberculosis serotype I (strain IP32953)</name>
    <dbReference type="NCBI Taxonomy" id="273123"/>
    <lineage>
        <taxon>Bacteria</taxon>
        <taxon>Pseudomonadati</taxon>
        <taxon>Pseudomonadota</taxon>
        <taxon>Gammaproteobacteria</taxon>
        <taxon>Enterobacterales</taxon>
        <taxon>Yersiniaceae</taxon>
        <taxon>Yersinia</taxon>
    </lineage>
</organism>
<keyword evidence="1" id="KW-0677">Repeat</keyword>
<dbReference type="Pfam" id="PF12848">
    <property type="entry name" value="ABC_tran_Xtn"/>
    <property type="match status" value="1"/>
</dbReference>
<evidence type="ECO:0000256" key="2">
    <source>
        <dbReference type="ARBA" id="ARBA00022741"/>
    </source>
</evidence>
<evidence type="ECO:0000313" key="8">
    <source>
        <dbReference type="Proteomes" id="UP000001011"/>
    </source>
</evidence>
<dbReference type="SUPFAM" id="SSF52540">
    <property type="entry name" value="P-loop containing nucleoside triphosphate hydrolases"/>
    <property type="match status" value="2"/>
</dbReference>
<dbReference type="FunFam" id="3.40.50.300:FF:000011">
    <property type="entry name" value="Putative ABC transporter ATP-binding component"/>
    <property type="match status" value="1"/>
</dbReference>
<keyword evidence="2" id="KW-0547">Nucleotide-binding</keyword>
<dbReference type="GO" id="GO:0016887">
    <property type="term" value="F:ATP hydrolysis activity"/>
    <property type="evidence" value="ECO:0007669"/>
    <property type="project" value="InterPro"/>
</dbReference>
<evidence type="ECO:0000256" key="4">
    <source>
        <dbReference type="ARBA" id="ARBA00061551"/>
    </source>
</evidence>
<dbReference type="NCBIfam" id="NF011646">
    <property type="entry name" value="PRK15064.1"/>
    <property type="match status" value="1"/>
</dbReference>
<dbReference type="InterPro" id="IPR050611">
    <property type="entry name" value="ABCF"/>
</dbReference>
<sequence length="587" mass="66166">MSACHTRLHLLFCHSAEISCKTGGDTLAILWHNARRITFFILLEYPYSVIKSRASSVLSTNNITMQFGSKPLFENISVKFGGGNRYGLIGANGCGKSTFMKILGGDLVPSGGNVFLDPNERLGKLRQDQFAFENNTVLDTVIMGHGELWEVKEERDRIYAMAEMSEEDGYKVADLEVAYGEMDGYSAEARAGELLLGVGIPVEQHYGLMSEIAPGWKLRVLLAQALFSDPEILLLDEPTNNLDIDTIRWLEQVLNERNSTMIIISHDRHFLNMVCTHMADLDYGELRVYPGNYDEYMTAATQARERLLSDNAKKKAQISELQSFVSRFSANASKSKQATSRARQIDKIQLDEVKASSRQNPFIRFDQDRKLFRNALEVEMLTKGFDNGPLFKNLTLRLEVGEKVAILGPNGIGKSTLLKTLLGEYESDAGTVKWSENSKIGYYAQDHASDFDIDLTVFDWMSQWKQEKDDEQAVRSVLGRLLFSQDDIKKKVSVLSGGEKGRMLFGKLMMQRPNILVMDEPTNHLDMESIESLNMALEMYEGTLIFVSHDREFVSSLATRVIEMTPNKLIDFTGNYEDYLSSQGIQS</sequence>
<dbReference type="InterPro" id="IPR003439">
    <property type="entry name" value="ABC_transporter-like_ATP-bd"/>
</dbReference>
<keyword evidence="3 7" id="KW-0067">ATP-binding</keyword>
<dbReference type="EMBL" id="BX936398">
    <property type="protein sequence ID" value="CAH20747.1"/>
    <property type="molecule type" value="Genomic_DNA"/>
</dbReference>